<dbReference type="OrthoDB" id="3321096at2"/>
<keyword evidence="3" id="KW-1185">Reference proteome</keyword>
<dbReference type="Proteomes" id="UP000272729">
    <property type="component" value="Unassembled WGS sequence"/>
</dbReference>
<organism evidence="2 3">
    <name type="scientific">Saccharothrix variisporea</name>
    <dbReference type="NCBI Taxonomy" id="543527"/>
    <lineage>
        <taxon>Bacteria</taxon>
        <taxon>Bacillati</taxon>
        <taxon>Actinomycetota</taxon>
        <taxon>Actinomycetes</taxon>
        <taxon>Pseudonocardiales</taxon>
        <taxon>Pseudonocardiaceae</taxon>
        <taxon>Saccharothrix</taxon>
    </lineage>
</organism>
<dbReference type="RefSeq" id="WP_121217157.1">
    <property type="nucleotide sequence ID" value="NZ_JBIUBA010000046.1"/>
</dbReference>
<dbReference type="InterPro" id="IPR006944">
    <property type="entry name" value="Phage/GTA_portal"/>
</dbReference>
<feature type="compositionally biased region" description="Polar residues" evidence="1">
    <location>
        <begin position="427"/>
        <end position="436"/>
    </location>
</feature>
<feature type="region of interest" description="Disordered" evidence="1">
    <location>
        <begin position="427"/>
        <end position="448"/>
    </location>
</feature>
<proteinExistence type="predicted"/>
<evidence type="ECO:0000313" key="3">
    <source>
        <dbReference type="Proteomes" id="UP000272729"/>
    </source>
</evidence>
<accession>A0A495X1N0</accession>
<evidence type="ECO:0000256" key="1">
    <source>
        <dbReference type="SAM" id="MobiDB-lite"/>
    </source>
</evidence>
<dbReference type="AlphaFoldDB" id="A0A495X1N0"/>
<reference evidence="2 3" key="1">
    <citation type="submission" date="2018-10" db="EMBL/GenBank/DDBJ databases">
        <title>Sequencing the genomes of 1000 actinobacteria strains.</title>
        <authorList>
            <person name="Klenk H.-P."/>
        </authorList>
    </citation>
    <scope>NUCLEOTIDE SEQUENCE [LARGE SCALE GENOMIC DNA]</scope>
    <source>
        <strain evidence="2 3">DSM 43911</strain>
    </source>
</reference>
<gene>
    <name evidence="2" type="ORF">DFJ66_0272</name>
</gene>
<dbReference type="EMBL" id="RBXR01000001">
    <property type="protein sequence ID" value="RKT67104.1"/>
    <property type="molecule type" value="Genomic_DNA"/>
</dbReference>
<dbReference type="Pfam" id="PF04860">
    <property type="entry name" value="Phage_portal"/>
    <property type="match status" value="1"/>
</dbReference>
<name>A0A495X1N0_9PSEU</name>
<comment type="caution">
    <text evidence="2">The sequence shown here is derived from an EMBL/GenBank/DDBJ whole genome shotgun (WGS) entry which is preliminary data.</text>
</comment>
<protein>
    <submittedName>
        <fullName evidence="2">Phage portal protein</fullName>
    </submittedName>
</protein>
<evidence type="ECO:0000313" key="2">
    <source>
        <dbReference type="EMBL" id="RKT67104.1"/>
    </source>
</evidence>
<sequence>MPNLWSTLRGKREQRYTIDDWAQDNLTYNGLTYPLFGMPSPTNVEDIENSFLGYVQGAYKSNGVVFAAMEARRLVFSSARFMWQRMRDGQPGELFSTPELELLRKPWPNGTSFELLSRMEQDVSLAGNFYAVRESPRRLRRLRPDCVSIILSAPPDEAVASDVVGYQFKPGGPSSRAEPEFYSVEEVVHWSPTPDPAAQYRGMSWLTPVVREVMGDKLATEHKLKFFENAATPSLAVSFKETVTKTQFDQFVAAMKEAHAGAHNAYKPLFLGGGADVTVIGADLQQLDFKSTQGAGETRIATASRVPAVVLGISEGMQGSSLNAGNFKAAKRNFQDGFLHPQWESACAALGMITRSPGSDVRLWYDARSIPFLRDDQTDEAEIQVKQATALRSLLDAGYKPDAAVAYIETSDIRRLIGQHSGLFSVQLQKPGSTGAPNEAPADDDKDE</sequence>